<protein>
    <submittedName>
        <fullName evidence="1">Uncharacterized protein</fullName>
    </submittedName>
</protein>
<keyword evidence="2" id="KW-1185">Reference proteome</keyword>
<comment type="caution">
    <text evidence="1">The sequence shown here is derived from an EMBL/GenBank/DDBJ whole genome shotgun (WGS) entry which is preliminary data.</text>
</comment>
<dbReference type="EMBL" id="JPOS01000077">
    <property type="protein sequence ID" value="KGE86575.1"/>
    <property type="molecule type" value="Genomic_DNA"/>
</dbReference>
<dbReference type="Proteomes" id="UP000029736">
    <property type="component" value="Unassembled WGS sequence"/>
</dbReference>
<proteinExistence type="predicted"/>
<dbReference type="AlphaFoldDB" id="A0A098S360"/>
<accession>A0A098S360</accession>
<dbReference type="OrthoDB" id="9762853at2"/>
<name>A0A098S360_9BACT</name>
<reference evidence="1 2" key="1">
    <citation type="journal article" date="2014" name="Int. J. Syst. Evol. Microbiol.">
        <title>Phaeodactylibacter xiamenensis gen. nov., sp. nov., a member of the family Saprospiraceae isolated from the marine alga Phaeodactylum tricornutum.</title>
        <authorList>
            <person name="Chen Z.Jr."/>
            <person name="Lei X."/>
            <person name="Lai Q."/>
            <person name="Li Y."/>
            <person name="Zhang B."/>
            <person name="Zhang J."/>
            <person name="Zhang H."/>
            <person name="Yang L."/>
            <person name="Zheng W."/>
            <person name="Tian Y."/>
            <person name="Yu Z."/>
            <person name="Xu H.Jr."/>
            <person name="Zheng T."/>
        </authorList>
    </citation>
    <scope>NUCLEOTIDE SEQUENCE [LARGE SCALE GENOMIC DNA]</scope>
    <source>
        <strain evidence="1 2">KD52</strain>
    </source>
</reference>
<evidence type="ECO:0000313" key="1">
    <source>
        <dbReference type="EMBL" id="KGE86575.1"/>
    </source>
</evidence>
<organism evidence="1 2">
    <name type="scientific">Phaeodactylibacter xiamenensis</name>
    <dbReference type="NCBI Taxonomy" id="1524460"/>
    <lineage>
        <taxon>Bacteria</taxon>
        <taxon>Pseudomonadati</taxon>
        <taxon>Bacteroidota</taxon>
        <taxon>Saprospiria</taxon>
        <taxon>Saprospirales</taxon>
        <taxon>Haliscomenobacteraceae</taxon>
        <taxon>Phaeodactylibacter</taxon>
    </lineage>
</organism>
<evidence type="ECO:0000313" key="2">
    <source>
        <dbReference type="Proteomes" id="UP000029736"/>
    </source>
</evidence>
<dbReference type="RefSeq" id="WP_044224748.1">
    <property type="nucleotide sequence ID" value="NZ_JBKAGJ010000025.1"/>
</dbReference>
<sequence length="259" mass="30017">MDLRKELLPAMERRLLGFLNHIDDATALSDAIRDRRQEKGTGIGEKVADRLLKARTELPGRRFEDLRQVETVPGIGEDKILDLMHAFKQPAAQAFRSNMYNGVILSNWELEYFTSIFEDETAFQEVIDSKSSLAEFVGEQVEQISLERYSNSKAAELAGELVERCYDEHFPDSHFGAYALALWFYQFDADNWFSFERVLKETEKYLNFYPEWEDRLELHLYKGFDNTGVLVDPVTQVDLPVVINRGERAVTIWTCQLND</sequence>
<dbReference type="STRING" id="1524460.IX84_20700"/>
<gene>
    <name evidence="1" type="ORF">IX84_20700</name>
</gene>